<keyword evidence="4" id="KW-1185">Reference proteome</keyword>
<feature type="region of interest" description="Disordered" evidence="1">
    <location>
        <begin position="28"/>
        <end position="89"/>
    </location>
</feature>
<dbReference type="RefSeq" id="WP_209676104.1">
    <property type="nucleotide sequence ID" value="NZ_JAGIOI010000001.1"/>
</dbReference>
<accession>A0ABS4YS56</accession>
<comment type="caution">
    <text evidence="3">The sequence shown here is derived from an EMBL/GenBank/DDBJ whole genome shotgun (WGS) entry which is preliminary data.</text>
</comment>
<organism evidence="3 4">
    <name type="scientific">Arthrobacter stackebrandtii</name>
    <dbReference type="NCBI Taxonomy" id="272161"/>
    <lineage>
        <taxon>Bacteria</taxon>
        <taxon>Bacillati</taxon>
        <taxon>Actinomycetota</taxon>
        <taxon>Actinomycetes</taxon>
        <taxon>Micrococcales</taxon>
        <taxon>Micrococcaceae</taxon>
        <taxon>Arthrobacter</taxon>
    </lineage>
</organism>
<feature type="compositionally biased region" description="Polar residues" evidence="1">
    <location>
        <begin position="37"/>
        <end position="49"/>
    </location>
</feature>
<evidence type="ECO:0000256" key="2">
    <source>
        <dbReference type="SAM" id="SignalP"/>
    </source>
</evidence>
<protein>
    <recommendedName>
        <fullName evidence="5">Nuclear transport factor 2 family protein</fullName>
    </recommendedName>
</protein>
<keyword evidence="2" id="KW-0732">Signal</keyword>
<dbReference type="EMBL" id="JAGIOI010000001">
    <property type="protein sequence ID" value="MBP2411222.1"/>
    <property type="molecule type" value="Genomic_DNA"/>
</dbReference>
<proteinExistence type="predicted"/>
<gene>
    <name evidence="3" type="ORF">JOF48_000021</name>
</gene>
<feature type="compositionally biased region" description="Low complexity" evidence="1">
    <location>
        <begin position="62"/>
        <end position="86"/>
    </location>
</feature>
<sequence>MKKSPTTMLACLTLAAALPLTACGNSTPSAGDANAPAQAQQSAENTPAAQGQVAAVEPVAGASSTPTSPVTASASATPTARPSNAPVSDEKSVNSALAAYSEYLTAFIGIAGRGGTDESALAGIAPDLINGGDASRTFSELAANGNHAMGTMNYKLLDVSVSTHQPESGGPMVPYGQVDMQLCLDKTEFSIMTADGDTEEADGPEQVLYSSQAVWEDGKWVISKDWLANGTASECDATQ</sequence>
<evidence type="ECO:0000313" key="4">
    <source>
        <dbReference type="Proteomes" id="UP000711614"/>
    </source>
</evidence>
<evidence type="ECO:0008006" key="5">
    <source>
        <dbReference type="Google" id="ProtNLM"/>
    </source>
</evidence>
<name>A0ABS4YS56_9MICC</name>
<reference evidence="3 4" key="1">
    <citation type="submission" date="2021-03" db="EMBL/GenBank/DDBJ databases">
        <title>Sequencing the genomes of 1000 actinobacteria strains.</title>
        <authorList>
            <person name="Klenk H.-P."/>
        </authorList>
    </citation>
    <scope>NUCLEOTIDE SEQUENCE [LARGE SCALE GENOMIC DNA]</scope>
    <source>
        <strain evidence="3 4">DSM 16005</strain>
    </source>
</reference>
<evidence type="ECO:0000313" key="3">
    <source>
        <dbReference type="EMBL" id="MBP2411222.1"/>
    </source>
</evidence>
<evidence type="ECO:0000256" key="1">
    <source>
        <dbReference type="SAM" id="MobiDB-lite"/>
    </source>
</evidence>
<feature type="signal peptide" evidence="2">
    <location>
        <begin position="1"/>
        <end position="22"/>
    </location>
</feature>
<feature type="chain" id="PRO_5045443524" description="Nuclear transport factor 2 family protein" evidence="2">
    <location>
        <begin position="23"/>
        <end position="239"/>
    </location>
</feature>
<dbReference type="Proteomes" id="UP000711614">
    <property type="component" value="Unassembled WGS sequence"/>
</dbReference>